<dbReference type="Gene3D" id="2.40.170.20">
    <property type="entry name" value="TonB-dependent receptor, beta-barrel domain"/>
    <property type="match status" value="1"/>
</dbReference>
<keyword evidence="8" id="KW-1185">Reference proteome</keyword>
<name>A0A2T5G369_9SPHN</name>
<evidence type="ECO:0000313" key="8">
    <source>
        <dbReference type="Proteomes" id="UP000244162"/>
    </source>
</evidence>
<dbReference type="InterPro" id="IPR012910">
    <property type="entry name" value="Plug_dom"/>
</dbReference>
<dbReference type="SUPFAM" id="SSF56935">
    <property type="entry name" value="Porins"/>
    <property type="match status" value="1"/>
</dbReference>
<evidence type="ECO:0000313" key="7">
    <source>
        <dbReference type="EMBL" id="PTQ13593.1"/>
    </source>
</evidence>
<dbReference type="Proteomes" id="UP000244162">
    <property type="component" value="Unassembled WGS sequence"/>
</dbReference>
<gene>
    <name evidence="7" type="ORF">CLG96_03950</name>
</gene>
<keyword evidence="4" id="KW-0798">TonB box</keyword>
<comment type="subcellular location">
    <subcellularLocation>
        <location evidence="1 4">Cell outer membrane</location>
    </subcellularLocation>
</comment>
<feature type="domain" description="TonB-dependent receptor plug" evidence="6">
    <location>
        <begin position="52"/>
        <end position="155"/>
    </location>
</feature>
<dbReference type="NCBIfam" id="TIGR01782">
    <property type="entry name" value="TonB-Xanth-Caul"/>
    <property type="match status" value="1"/>
</dbReference>
<feature type="domain" description="TonB-dependent receptor-like beta-barrel" evidence="5">
    <location>
        <begin position="457"/>
        <end position="901"/>
    </location>
</feature>
<comment type="similarity">
    <text evidence="4">Belongs to the TonB-dependent receptor family.</text>
</comment>
<accession>A0A2T5G369</accession>
<evidence type="ECO:0000256" key="4">
    <source>
        <dbReference type="RuleBase" id="RU003357"/>
    </source>
</evidence>
<protein>
    <submittedName>
        <fullName evidence="7">TonB-dependent receptor</fullName>
    </submittedName>
</protein>
<dbReference type="InterPro" id="IPR010104">
    <property type="entry name" value="TonB_rcpt_bac"/>
</dbReference>
<evidence type="ECO:0000256" key="2">
    <source>
        <dbReference type="ARBA" id="ARBA00023136"/>
    </source>
</evidence>
<evidence type="ECO:0000259" key="6">
    <source>
        <dbReference type="Pfam" id="PF07715"/>
    </source>
</evidence>
<keyword evidence="2 4" id="KW-0472">Membrane</keyword>
<dbReference type="Pfam" id="PF00593">
    <property type="entry name" value="TonB_dep_Rec_b-barrel"/>
    <property type="match status" value="1"/>
</dbReference>
<evidence type="ECO:0000259" key="5">
    <source>
        <dbReference type="Pfam" id="PF00593"/>
    </source>
</evidence>
<dbReference type="Pfam" id="PF07715">
    <property type="entry name" value="Plug"/>
    <property type="match status" value="1"/>
</dbReference>
<keyword evidence="3" id="KW-0998">Cell outer membrane</keyword>
<dbReference type="OrthoDB" id="5476657at2"/>
<dbReference type="InterPro" id="IPR036942">
    <property type="entry name" value="Beta-barrel_TonB_sf"/>
</dbReference>
<comment type="caution">
    <text evidence="7">The sequence shown here is derived from an EMBL/GenBank/DDBJ whole genome shotgun (WGS) entry which is preliminary data.</text>
</comment>
<dbReference type="CDD" id="cd01347">
    <property type="entry name" value="ligand_gated_channel"/>
    <property type="match status" value="1"/>
</dbReference>
<keyword evidence="7" id="KW-0675">Receptor</keyword>
<dbReference type="EMBL" id="NWBU01000004">
    <property type="protein sequence ID" value="PTQ13593.1"/>
    <property type="molecule type" value="Genomic_DNA"/>
</dbReference>
<sequence length="935" mass="100911">MGCALFLIAAQSAAHAQQASADTQAETVNEAETADIVVTGFRAALASSIAEKRTSDLIVESVSAEDIGKLPDNSIAEAIARLPGLTAQRLDGRAQVISIRGLSPDFSTTLLNGREQVTTGDNRGVEFDQYPSEVIGQVVVYKTPEAGLIGQGLSGTVDLRTIRPLAYGKRVIAGNLRGEKLSLGKLNAGSKNKGFRASGTYVDQFADDRIGIAIGVAHLESPTQIERFNAWGYPTVETAKPPYCLTAAGVCTGPNLAYADAAGNHVIGGAKPYVVSTNLKRTGVIGTVQWEPVNAFTMTVDGYYSKFKDTQILRGIEFPLWWGDPYPQGAVDNPRVILQPNVTASNGLITNGTYTGVKGVVRNDANQRKSDLYALGWNGVYDQDGWKIMGDVSYSDVKRKDMIVETYAGTGRRGFGAADTVSFRQTGKGFAFDTALDYADPNIIKLTSSQGWGSDVIPGGQDGYYNQPIVNDELAAFRGEVERELGSWLKSIQIGANFTKRTKSLSYNQYFLGLKANADDPTHTTSVTIPSEYLLAPTELAYLGIPGMVSYDPLKLLNSGIYNLNRNPNADVLSANWKVKEDVLTGYAKLNLDADLGIGTLTGNAGVQIVYTDQSSDGFAASGAPAFAANPISDGDKYTKALPSLNLSLRMPDDFIVRLGLAREMARPRLDDMRSSINFGYNPANAGNTDISFSPWGGSGGNAKLRPWIADAADISVEKYFGRQAYVSLAGFYKNLKTYIYNQNQVYDFTGFPVSSGPEPVLRQGVVTTPQNGDGGKIYGAEGSVSLPFSVVAEMLDGFGALGSLSYTKSKITPDPNNPSQPLPGLSKYVWNGTLFFEKWGLSARASIRHRSKFLGEVAGFGASRKMREAKGETILDAQIGYEFKDGPLEGLSILAQGTNLTDEPFITYEGDDSRRVIDYQRFGRRYLLGVSYRY</sequence>
<dbReference type="InterPro" id="IPR037066">
    <property type="entry name" value="Plug_dom_sf"/>
</dbReference>
<organism evidence="7 8">
    <name type="scientific">Sphingomonas oleivorans</name>
    <dbReference type="NCBI Taxonomy" id="1735121"/>
    <lineage>
        <taxon>Bacteria</taxon>
        <taxon>Pseudomonadati</taxon>
        <taxon>Pseudomonadota</taxon>
        <taxon>Alphaproteobacteria</taxon>
        <taxon>Sphingomonadales</taxon>
        <taxon>Sphingomonadaceae</taxon>
        <taxon>Sphingomonas</taxon>
    </lineage>
</organism>
<evidence type="ECO:0000256" key="1">
    <source>
        <dbReference type="ARBA" id="ARBA00004442"/>
    </source>
</evidence>
<dbReference type="Gene3D" id="2.170.130.10">
    <property type="entry name" value="TonB-dependent receptor, plug domain"/>
    <property type="match status" value="1"/>
</dbReference>
<reference evidence="7 8" key="1">
    <citation type="submission" date="2017-09" db="EMBL/GenBank/DDBJ databases">
        <title>Sphingomonas panjinensis sp.nov., isolated from oil-contaminated soil.</title>
        <authorList>
            <person name="Wang L."/>
            <person name="Chen L."/>
        </authorList>
    </citation>
    <scope>NUCLEOTIDE SEQUENCE [LARGE SCALE GENOMIC DNA]</scope>
    <source>
        <strain evidence="7 8">FW-11</strain>
    </source>
</reference>
<dbReference type="GO" id="GO:0009279">
    <property type="term" value="C:cell outer membrane"/>
    <property type="evidence" value="ECO:0007669"/>
    <property type="project" value="UniProtKB-SubCell"/>
</dbReference>
<dbReference type="PANTHER" id="PTHR40980:SF3">
    <property type="entry name" value="TONB-DEPENDENT RECEPTOR-LIKE BETA-BARREL DOMAIN-CONTAINING PROTEIN"/>
    <property type="match status" value="1"/>
</dbReference>
<dbReference type="AlphaFoldDB" id="A0A2T5G369"/>
<dbReference type="InterPro" id="IPR000531">
    <property type="entry name" value="Beta-barrel_TonB"/>
</dbReference>
<evidence type="ECO:0000256" key="3">
    <source>
        <dbReference type="ARBA" id="ARBA00023237"/>
    </source>
</evidence>
<dbReference type="PANTHER" id="PTHR40980">
    <property type="entry name" value="PLUG DOMAIN-CONTAINING PROTEIN"/>
    <property type="match status" value="1"/>
</dbReference>
<proteinExistence type="inferred from homology"/>